<evidence type="ECO:0008006" key="7">
    <source>
        <dbReference type="Google" id="ProtNLM"/>
    </source>
</evidence>
<dbReference type="OrthoDB" id="19619at2759"/>
<reference evidence="5" key="1">
    <citation type="submission" date="2020-11" db="EMBL/GenBank/DDBJ databases">
        <authorList>
            <consortium name="DOE Joint Genome Institute"/>
            <person name="Ahrendt S."/>
            <person name="Riley R."/>
            <person name="Andreopoulos W."/>
            <person name="Labutti K."/>
            <person name="Pangilinan J."/>
            <person name="Ruiz-Duenas F.J."/>
            <person name="Barrasa J.M."/>
            <person name="Sanchez-Garcia M."/>
            <person name="Camarero S."/>
            <person name="Miyauchi S."/>
            <person name="Serrano A."/>
            <person name="Linde D."/>
            <person name="Babiker R."/>
            <person name="Drula E."/>
            <person name="Ayuso-Fernandez I."/>
            <person name="Pacheco R."/>
            <person name="Padilla G."/>
            <person name="Ferreira P."/>
            <person name="Barriuso J."/>
            <person name="Kellner H."/>
            <person name="Castanera R."/>
            <person name="Alfaro M."/>
            <person name="Ramirez L."/>
            <person name="Pisabarro A.G."/>
            <person name="Kuo A."/>
            <person name="Tritt A."/>
            <person name="Lipzen A."/>
            <person name="He G."/>
            <person name="Yan M."/>
            <person name="Ng V."/>
            <person name="Cullen D."/>
            <person name="Martin F."/>
            <person name="Rosso M.-N."/>
            <person name="Henrissat B."/>
            <person name="Hibbett D."/>
            <person name="Martinez A.T."/>
            <person name="Grigoriev I.V."/>
        </authorList>
    </citation>
    <scope>NUCLEOTIDE SEQUENCE</scope>
    <source>
        <strain evidence="5">MF-IS2</strain>
    </source>
</reference>
<accession>A0A9P5XG21</accession>
<keyword evidence="6" id="KW-1185">Reference proteome</keyword>
<feature type="compositionally biased region" description="Polar residues" evidence="4">
    <location>
        <begin position="57"/>
        <end position="68"/>
    </location>
</feature>
<proteinExistence type="predicted"/>
<evidence type="ECO:0000313" key="5">
    <source>
        <dbReference type="EMBL" id="KAF9450304.1"/>
    </source>
</evidence>
<feature type="region of interest" description="Disordered" evidence="4">
    <location>
        <begin position="50"/>
        <end position="75"/>
    </location>
</feature>
<evidence type="ECO:0000256" key="3">
    <source>
        <dbReference type="ARBA" id="ARBA00023128"/>
    </source>
</evidence>
<dbReference type="AlphaFoldDB" id="A0A9P5XG21"/>
<dbReference type="Gene3D" id="3.10.450.240">
    <property type="match status" value="1"/>
</dbReference>
<name>A0A9P5XG21_9AGAR</name>
<keyword evidence="3" id="KW-0496">Mitochondrion</keyword>
<evidence type="ECO:0000313" key="6">
    <source>
        <dbReference type="Proteomes" id="UP000807342"/>
    </source>
</evidence>
<organism evidence="5 6">
    <name type="scientific">Macrolepiota fuliginosa MF-IS2</name>
    <dbReference type="NCBI Taxonomy" id="1400762"/>
    <lineage>
        <taxon>Eukaryota</taxon>
        <taxon>Fungi</taxon>
        <taxon>Dikarya</taxon>
        <taxon>Basidiomycota</taxon>
        <taxon>Agaricomycotina</taxon>
        <taxon>Agaricomycetes</taxon>
        <taxon>Agaricomycetidae</taxon>
        <taxon>Agaricales</taxon>
        <taxon>Agaricineae</taxon>
        <taxon>Agaricaceae</taxon>
        <taxon>Macrolepiota</taxon>
    </lineage>
</organism>
<dbReference type="GO" id="GO:0005739">
    <property type="term" value="C:mitochondrion"/>
    <property type="evidence" value="ECO:0007669"/>
    <property type="project" value="UniProtKB-SubCell"/>
</dbReference>
<evidence type="ECO:0000256" key="4">
    <source>
        <dbReference type="SAM" id="MobiDB-lite"/>
    </source>
</evidence>
<evidence type="ECO:0000256" key="2">
    <source>
        <dbReference type="ARBA" id="ARBA00022946"/>
    </source>
</evidence>
<dbReference type="PANTHER" id="PTHR28554">
    <property type="entry name" value="39S RIBOSOMAL PROTEIN L45, MITOCHONDRIAL"/>
    <property type="match status" value="1"/>
</dbReference>
<gene>
    <name evidence="5" type="ORF">P691DRAFT_810616</name>
</gene>
<dbReference type="PANTHER" id="PTHR28554:SF1">
    <property type="entry name" value="LARGE RIBOSOMAL SUBUNIT PROTEIN ML45"/>
    <property type="match status" value="1"/>
</dbReference>
<sequence length="386" mass="42800">MASGVSRTYLNTLAHAQIGFLSPACSSRAIVSAAYRRPYATAAVATNKNRPPVTAKKTASTEHLSSAPSPKVSVKTASRTHVAATGPAAKAGAKTAAVAATKPDPSKPKVMTENEQMEELDKILAFSKYMPTADVWGQKVETLDVMIPHPILSSGHQLDGLRGRWSQFWKNRLNDLKNTTSMVALASHNALPGINTANDRFLKKLFRWPFYTFGAKSTSPTSWLAPTRKIALDTYLQLNTAMAKNDSKEIKRLASNSFLTDVLAAQKKRSSAYTYFWRFHREVNPTQIVSLRVTEGYLAPDDPKFGNRLMVQALVKFDTEQSLEIYDRRGNALHTPAADAAETPSGVVPAEKQHVVQYLVLEKRMWYDGPWLIRDQVWEVNPRRAA</sequence>
<comment type="subcellular location">
    <subcellularLocation>
        <location evidence="1">Mitochondrion</location>
    </subcellularLocation>
</comment>
<dbReference type="EMBL" id="MU151108">
    <property type="protein sequence ID" value="KAF9450304.1"/>
    <property type="molecule type" value="Genomic_DNA"/>
</dbReference>
<keyword evidence="2" id="KW-0809">Transit peptide</keyword>
<comment type="caution">
    <text evidence="5">The sequence shown here is derived from an EMBL/GenBank/DDBJ whole genome shotgun (WGS) entry which is preliminary data.</text>
</comment>
<dbReference type="Proteomes" id="UP000807342">
    <property type="component" value="Unassembled WGS sequence"/>
</dbReference>
<evidence type="ECO:0000256" key="1">
    <source>
        <dbReference type="ARBA" id="ARBA00004173"/>
    </source>
</evidence>
<dbReference type="InterPro" id="IPR051975">
    <property type="entry name" value="mtLSU_mL45"/>
</dbReference>
<protein>
    <recommendedName>
        <fullName evidence="7">Tim44-like domain-containing protein</fullName>
    </recommendedName>
</protein>